<reference evidence="3" key="1">
    <citation type="journal article" date="2019" name="Int. J. Syst. Evol. Microbiol.">
        <title>The Global Catalogue of Microorganisms (GCM) 10K type strain sequencing project: providing services to taxonomists for standard genome sequencing and annotation.</title>
        <authorList>
            <consortium name="The Broad Institute Genomics Platform"/>
            <consortium name="The Broad Institute Genome Sequencing Center for Infectious Disease"/>
            <person name="Wu L."/>
            <person name="Ma J."/>
        </authorList>
    </citation>
    <scope>NUCLEOTIDE SEQUENCE [LARGE SCALE GENOMIC DNA]</scope>
    <source>
        <strain evidence="3">CCUG 58938</strain>
    </source>
</reference>
<dbReference type="Proteomes" id="UP001597112">
    <property type="component" value="Unassembled WGS sequence"/>
</dbReference>
<evidence type="ECO:0000313" key="2">
    <source>
        <dbReference type="EMBL" id="MFD0999572.1"/>
    </source>
</evidence>
<dbReference type="EMBL" id="JBHTKA010000002">
    <property type="protein sequence ID" value="MFD0999572.1"/>
    <property type="molecule type" value="Genomic_DNA"/>
</dbReference>
<dbReference type="InterPro" id="IPR000182">
    <property type="entry name" value="GNAT_dom"/>
</dbReference>
<dbReference type="EC" id="2.3.-.-" evidence="2"/>
<dbReference type="GO" id="GO:0016746">
    <property type="term" value="F:acyltransferase activity"/>
    <property type="evidence" value="ECO:0007669"/>
    <property type="project" value="UniProtKB-KW"/>
</dbReference>
<dbReference type="RefSeq" id="WP_377578352.1">
    <property type="nucleotide sequence ID" value="NZ_JBHTKA010000002.1"/>
</dbReference>
<keyword evidence="2" id="KW-0012">Acyltransferase</keyword>
<evidence type="ECO:0000259" key="1">
    <source>
        <dbReference type="PROSITE" id="PS51186"/>
    </source>
</evidence>
<dbReference type="Gene3D" id="3.40.630.30">
    <property type="match status" value="1"/>
</dbReference>
<dbReference type="SUPFAM" id="SSF55729">
    <property type="entry name" value="Acyl-CoA N-acyltransferases (Nat)"/>
    <property type="match status" value="1"/>
</dbReference>
<gene>
    <name evidence="2" type="ORF">ACFQ21_09655</name>
</gene>
<accession>A0ABW3K011</accession>
<dbReference type="Pfam" id="PF13673">
    <property type="entry name" value="Acetyltransf_10"/>
    <property type="match status" value="1"/>
</dbReference>
<proteinExistence type="predicted"/>
<dbReference type="CDD" id="cd04301">
    <property type="entry name" value="NAT_SF"/>
    <property type="match status" value="1"/>
</dbReference>
<sequence length="146" mass="16685">MTIEFRISIASDIETLVSIRIASMKESLENIGRFDPQRARERLVENFRPEDTTLVIADGKVIGFYATLQQEYALKLEHFYIDPAYQGQGIGRIALDRVKGKAQENSQEIILLALKGSKANLFYTRNGFIQYGEAAFDNLYRWNTSI</sequence>
<keyword evidence="2" id="KW-0808">Transferase</keyword>
<evidence type="ECO:0000313" key="3">
    <source>
        <dbReference type="Proteomes" id="UP001597112"/>
    </source>
</evidence>
<name>A0ABW3K011_9BACT</name>
<dbReference type="PROSITE" id="PS51186">
    <property type="entry name" value="GNAT"/>
    <property type="match status" value="1"/>
</dbReference>
<comment type="caution">
    <text evidence="2">The sequence shown here is derived from an EMBL/GenBank/DDBJ whole genome shotgun (WGS) entry which is preliminary data.</text>
</comment>
<keyword evidence="3" id="KW-1185">Reference proteome</keyword>
<dbReference type="InterPro" id="IPR016181">
    <property type="entry name" value="Acyl_CoA_acyltransferase"/>
</dbReference>
<feature type="domain" description="N-acetyltransferase" evidence="1">
    <location>
        <begin position="3"/>
        <end position="146"/>
    </location>
</feature>
<organism evidence="2 3">
    <name type="scientific">Ohtaekwangia kribbensis</name>
    <dbReference type="NCBI Taxonomy" id="688913"/>
    <lineage>
        <taxon>Bacteria</taxon>
        <taxon>Pseudomonadati</taxon>
        <taxon>Bacteroidota</taxon>
        <taxon>Cytophagia</taxon>
        <taxon>Cytophagales</taxon>
        <taxon>Fulvivirgaceae</taxon>
        <taxon>Ohtaekwangia</taxon>
    </lineage>
</organism>
<protein>
    <submittedName>
        <fullName evidence="2">GNAT family N-acetyltransferase</fullName>
        <ecNumber evidence="2">2.3.-.-</ecNumber>
    </submittedName>
</protein>